<dbReference type="InterPro" id="IPR043502">
    <property type="entry name" value="DNA/RNA_pol_sf"/>
</dbReference>
<keyword evidence="4" id="KW-0540">Nuclease</keyword>
<evidence type="ECO:0000256" key="7">
    <source>
        <dbReference type="ARBA" id="ARBA00022918"/>
    </source>
</evidence>
<evidence type="ECO:0000256" key="2">
    <source>
        <dbReference type="ARBA" id="ARBA00022679"/>
    </source>
</evidence>
<dbReference type="AlphaFoldDB" id="A0A6L2JEU0"/>
<organism evidence="12">
    <name type="scientific">Tanacetum cinerariifolium</name>
    <name type="common">Dalmatian daisy</name>
    <name type="synonym">Chrysanthemum cinerariifolium</name>
    <dbReference type="NCBI Taxonomy" id="118510"/>
    <lineage>
        <taxon>Eukaryota</taxon>
        <taxon>Viridiplantae</taxon>
        <taxon>Streptophyta</taxon>
        <taxon>Embryophyta</taxon>
        <taxon>Tracheophyta</taxon>
        <taxon>Spermatophyta</taxon>
        <taxon>Magnoliopsida</taxon>
        <taxon>eudicotyledons</taxon>
        <taxon>Gunneridae</taxon>
        <taxon>Pentapetalae</taxon>
        <taxon>asterids</taxon>
        <taxon>campanulids</taxon>
        <taxon>Asterales</taxon>
        <taxon>Asteraceae</taxon>
        <taxon>Asteroideae</taxon>
        <taxon>Anthemideae</taxon>
        <taxon>Anthemidinae</taxon>
        <taxon>Tanacetum</taxon>
    </lineage>
</organism>
<keyword evidence="5" id="KW-0255">Endonuclease</keyword>
<dbReference type="PANTHER" id="PTHR24559">
    <property type="entry name" value="TRANSPOSON TY3-I GAG-POL POLYPROTEIN"/>
    <property type="match status" value="1"/>
</dbReference>
<evidence type="ECO:0000259" key="9">
    <source>
        <dbReference type="Pfam" id="PF00078"/>
    </source>
</evidence>
<dbReference type="EMBL" id="BKCJ010000700">
    <property type="protein sequence ID" value="GEU35523.1"/>
    <property type="molecule type" value="Genomic_DNA"/>
</dbReference>
<reference evidence="12" key="1">
    <citation type="journal article" date="2019" name="Sci. Rep.">
        <title>Draft genome of Tanacetum cinerariifolium, the natural source of mosquito coil.</title>
        <authorList>
            <person name="Yamashiro T."/>
            <person name="Shiraishi A."/>
            <person name="Satake H."/>
            <person name="Nakayama K."/>
        </authorList>
    </citation>
    <scope>NUCLEOTIDE SEQUENCE</scope>
</reference>
<dbReference type="FunFam" id="3.30.70.270:FF:000020">
    <property type="entry name" value="Transposon Tf2-6 polyprotein-like Protein"/>
    <property type="match status" value="1"/>
</dbReference>
<dbReference type="InterPro" id="IPR053134">
    <property type="entry name" value="RNA-dir_DNA_polymerase"/>
</dbReference>
<dbReference type="Pfam" id="PF03732">
    <property type="entry name" value="Retrotrans_gag"/>
    <property type="match status" value="1"/>
</dbReference>
<feature type="domain" description="Retrotransposon gag" evidence="10">
    <location>
        <begin position="9"/>
        <end position="91"/>
    </location>
</feature>
<evidence type="ECO:0000256" key="6">
    <source>
        <dbReference type="ARBA" id="ARBA00022801"/>
    </source>
</evidence>
<dbReference type="InterPro" id="IPR000477">
    <property type="entry name" value="RT_dom"/>
</dbReference>
<feature type="domain" description="Reverse transcriptase/retrotransposon-derived protein RNase H-like" evidence="11">
    <location>
        <begin position="473"/>
        <end position="526"/>
    </location>
</feature>
<dbReference type="InterPro" id="IPR041577">
    <property type="entry name" value="RT_RNaseH_2"/>
</dbReference>
<dbReference type="PANTHER" id="PTHR24559:SF450">
    <property type="entry name" value="RNA-DIRECTED DNA POLYMERASE HOMOLOG"/>
    <property type="match status" value="1"/>
</dbReference>
<evidence type="ECO:0000256" key="4">
    <source>
        <dbReference type="ARBA" id="ARBA00022722"/>
    </source>
</evidence>
<dbReference type="Gene3D" id="3.30.70.270">
    <property type="match status" value="1"/>
</dbReference>
<dbReference type="CDD" id="cd01647">
    <property type="entry name" value="RT_LTR"/>
    <property type="match status" value="1"/>
</dbReference>
<dbReference type="InterPro" id="IPR043128">
    <property type="entry name" value="Rev_trsase/Diguanyl_cyclase"/>
</dbReference>
<dbReference type="GO" id="GO:0004519">
    <property type="term" value="F:endonuclease activity"/>
    <property type="evidence" value="ECO:0007669"/>
    <property type="project" value="UniProtKB-KW"/>
</dbReference>
<dbReference type="Gene3D" id="3.10.10.10">
    <property type="entry name" value="HIV Type 1 Reverse Transcriptase, subunit A, domain 1"/>
    <property type="match status" value="1"/>
</dbReference>
<evidence type="ECO:0000313" key="12">
    <source>
        <dbReference type="EMBL" id="GEU35523.1"/>
    </source>
</evidence>
<evidence type="ECO:0000256" key="5">
    <source>
        <dbReference type="ARBA" id="ARBA00022759"/>
    </source>
</evidence>
<dbReference type="Pfam" id="PF00078">
    <property type="entry name" value="RVT_1"/>
    <property type="match status" value="1"/>
</dbReference>
<accession>A0A6L2JEU0</accession>
<feature type="domain" description="Reverse transcriptase" evidence="9">
    <location>
        <begin position="334"/>
        <end position="437"/>
    </location>
</feature>
<evidence type="ECO:0000259" key="11">
    <source>
        <dbReference type="Pfam" id="PF17919"/>
    </source>
</evidence>
<name>A0A6L2JEU0_TANCI</name>
<proteinExistence type="predicted"/>
<keyword evidence="2" id="KW-0808">Transferase</keyword>
<dbReference type="SUPFAM" id="SSF56672">
    <property type="entry name" value="DNA/RNA polymerases"/>
    <property type="match status" value="1"/>
</dbReference>
<keyword evidence="1" id="KW-0645">Protease</keyword>
<evidence type="ECO:0000259" key="10">
    <source>
        <dbReference type="Pfam" id="PF03732"/>
    </source>
</evidence>
<feature type="region of interest" description="Disordered" evidence="8">
    <location>
        <begin position="1085"/>
        <end position="1105"/>
    </location>
</feature>
<protein>
    <recommendedName>
        <fullName evidence="13">Reverse transcriptase domain-containing protein</fullName>
    </recommendedName>
</protein>
<gene>
    <name evidence="12" type="ORF">Tci_007501</name>
</gene>
<dbReference type="GO" id="GO:0006508">
    <property type="term" value="P:proteolysis"/>
    <property type="evidence" value="ECO:0007669"/>
    <property type="project" value="UniProtKB-KW"/>
</dbReference>
<keyword evidence="7" id="KW-0695">RNA-directed DNA polymerase</keyword>
<dbReference type="FunFam" id="3.10.10.10:FF:000007">
    <property type="entry name" value="Retrovirus-related Pol polyprotein from transposon 17.6-like Protein"/>
    <property type="match status" value="1"/>
</dbReference>
<evidence type="ECO:0000256" key="8">
    <source>
        <dbReference type="SAM" id="MobiDB-lite"/>
    </source>
</evidence>
<evidence type="ECO:0008006" key="13">
    <source>
        <dbReference type="Google" id="ProtNLM"/>
    </source>
</evidence>
<keyword evidence="6" id="KW-0378">Hydrolase</keyword>
<keyword evidence="3" id="KW-0548">Nucleotidyltransferase</keyword>
<evidence type="ECO:0000256" key="3">
    <source>
        <dbReference type="ARBA" id="ARBA00022695"/>
    </source>
</evidence>
<comment type="caution">
    <text evidence="12">The sequence shown here is derived from an EMBL/GenBank/DDBJ whole genome shotgun (WGS) entry which is preliminary data.</text>
</comment>
<dbReference type="GO" id="GO:0003964">
    <property type="term" value="F:RNA-directed DNA polymerase activity"/>
    <property type="evidence" value="ECO:0007669"/>
    <property type="project" value="UniProtKB-KW"/>
</dbReference>
<sequence>MMFGTRSNEGQPFSWYRWCDGRTLFRSWESFKRRLLVRFQQSQEGSLYEQFLAIKQDGSAREYVALFEKLAGQLVGVPEIILEGTFIQGLKQELRAAVRVLNPKGLSYAMKPRHQCKSKSLQVLWVDEEDAYHEDKPFKHEHLDSVEVSLNSLIGLTSSRTMKIRRYIGEMKVVVLIDCGATHSFVSWHLIEKAGLVVSGSNSVGVILRNGKVERSQGIFNWKTLTVAFNDGNKRVAIKGDPGLCQNLVSVKSIARSIQHEKYSFLVEMNQMEEEESIAHHPGEIMTKLLTNFEDVIHMPNGMPPQRDHEHSIILKEGVIQPSSSPFSSLVLLVKKKDGSWRFCIDYQALNKATVLDKFLILVIDELLDKLHGAMVFSKLDLKSGYHQVRMKKEDVLKTAFRTHEGHYKFLVMPFGMTNAPATFQSLMNKVPKNLKELRGFLGLTGYYRKFVQGYGKTAWALTQQLKQYNFNWNEEATNAFNALKLAMSPVPVLALPNFSKEFVVETDASGYGIGALPVCYDDDDDEERSTSLKDNIISGLPPCSPITPNEPVLSTEEPDNSLSMGDEHLDTISVMKSHEVIKSSIENLIPILSESEGIPDHMCDVPFHDNSPPLDVSKDQFEDFSKSNDEFSSIDDDSFSFDKIDYVEASPPDSELVSSEVMEIVIPEVGGIDDDILLTIKDNILCEKLLNVNHLFAKIEASNDNPIPCYDPIISGTPLTLTPSGESNFFLEGDILLSEAFLNDDHSSDFKTKSSSTSLNSLVEDTNNFDNSLPEFTTFLNVLFDAKYKSDSSDDQSCSDKDVLEKIILKPLFEEEIIPMKIDLHPDNAESDLLESLRTHDSSLLISSKIDSLLDEFVGELTLLKSIPPRIDETDCNFEEDIRLIEKLLYDNSSPRPPEQFVSANSDAKIKSFSPSLILVTDSGSLMKEIDLTCTSDYPMPLGIEDDDYDSEREIIILKDLPSNNTLSFAENESFCFDIPSFSRPPAKPPDGNTGILNIIMMGDISDQKSFMHKLMITLASDQEKSPDLLSHRGLKAFQPSATCPMMIHGQNNPILDVRSHGAIRGQTTICLGISSHNMLRGITNGKKNRGKSQTSNYGLPNDLPMPKNIKHWVHAVKKTPNASTTPEEPTYHTNGVKEDCQGGNHVCEVGFSGKGMVLSWGVKVLGKSHRDSDR</sequence>
<dbReference type="Pfam" id="PF17919">
    <property type="entry name" value="RT_RNaseH_2"/>
    <property type="match status" value="1"/>
</dbReference>
<evidence type="ECO:0000256" key="1">
    <source>
        <dbReference type="ARBA" id="ARBA00022670"/>
    </source>
</evidence>
<dbReference type="InterPro" id="IPR005162">
    <property type="entry name" value="Retrotrans_gag_dom"/>
</dbReference>
<dbReference type="GO" id="GO:0008233">
    <property type="term" value="F:peptidase activity"/>
    <property type="evidence" value="ECO:0007669"/>
    <property type="project" value="UniProtKB-KW"/>
</dbReference>